<keyword evidence="9 12" id="KW-1133">Transmembrane helix</keyword>
<evidence type="ECO:0000256" key="5">
    <source>
        <dbReference type="ARBA" id="ARBA00022448"/>
    </source>
</evidence>
<evidence type="ECO:0000256" key="11">
    <source>
        <dbReference type="ARBA" id="ARBA00026081"/>
    </source>
</evidence>
<comment type="subcellular location">
    <subcellularLocation>
        <location evidence="2">Cell inner membrane</location>
        <topology evidence="2">Multi-pass membrane protein</topology>
    </subcellularLocation>
</comment>
<feature type="transmembrane region" description="Helical" evidence="12">
    <location>
        <begin position="295"/>
        <end position="312"/>
    </location>
</feature>
<evidence type="ECO:0000256" key="4">
    <source>
        <dbReference type="ARBA" id="ARBA00014213"/>
    </source>
</evidence>
<evidence type="ECO:0000313" key="13">
    <source>
        <dbReference type="EMBL" id="SEH08443.1"/>
    </source>
</evidence>
<dbReference type="GO" id="GO:0043190">
    <property type="term" value="C:ATP-binding cassette (ABC) transporter complex"/>
    <property type="evidence" value="ECO:0007669"/>
    <property type="project" value="InterPro"/>
</dbReference>
<keyword evidence="6" id="KW-1003">Cell membrane</keyword>
<keyword evidence="8 12" id="KW-0812">Transmembrane</keyword>
<evidence type="ECO:0000256" key="1">
    <source>
        <dbReference type="ARBA" id="ARBA00002265"/>
    </source>
</evidence>
<dbReference type="GO" id="GO:0015920">
    <property type="term" value="P:lipopolysaccharide transport"/>
    <property type="evidence" value="ECO:0007669"/>
    <property type="project" value="TreeGrafter"/>
</dbReference>
<comment type="subunit">
    <text evidence="11">Component of the lipopolysaccharide transport and assembly complex. The LptBFG transporter is composed of two ATP-binding proteins (LptB) and two transmembrane proteins (LptF and LptG).</text>
</comment>
<dbReference type="NCBIfam" id="TIGR04407">
    <property type="entry name" value="LptF_YjgP"/>
    <property type="match status" value="1"/>
</dbReference>
<dbReference type="InterPro" id="IPR030922">
    <property type="entry name" value="LptF"/>
</dbReference>
<feature type="transmembrane region" description="Helical" evidence="12">
    <location>
        <begin position="52"/>
        <end position="77"/>
    </location>
</feature>
<feature type="transmembrane region" description="Helical" evidence="12">
    <location>
        <begin position="12"/>
        <end position="32"/>
    </location>
</feature>
<dbReference type="AlphaFoldDB" id="A0A1H6FFM6"/>
<evidence type="ECO:0000256" key="6">
    <source>
        <dbReference type="ARBA" id="ARBA00022475"/>
    </source>
</evidence>
<evidence type="ECO:0000256" key="7">
    <source>
        <dbReference type="ARBA" id="ARBA00022519"/>
    </source>
</evidence>
<evidence type="ECO:0000256" key="9">
    <source>
        <dbReference type="ARBA" id="ARBA00022989"/>
    </source>
</evidence>
<sequence length="353" mass="40358">MIITRYFYREILNSIAALLLVLILIYLSHRFIMFLNEAGKGNLPVEYIAQLLALKVLWALILLIPLTTFLAVLLTLGRLYNDSEMAAMFACGVGIPWILRRVVVLALLLAIPVSAISLFVAPWSRQQEGHIRYEIRQLSDIAGLAAGRFQSFDDGRGVFYIESYNKQHQAMHNVFVSLDRGNKNILLTSEKAYPLLEEESQAHYIVMFNGYRYDLLPGTAQARLTHFDQHAVLINPPPVEQNYDFRAAATHVLLSTDHPKAMAELQSRLSAPLTLLLLAILAVLMSHTAPRQGRYAKIFSAILIYFIYNNLQEVSRKWVEQETLPTWIGIWWVHAAMLLVISVLWLRHRKRIH</sequence>
<gene>
    <name evidence="13" type="primary">lptF</name>
    <name evidence="13" type="ORF">MBHS_04335</name>
</gene>
<keyword evidence="14" id="KW-1185">Reference proteome</keyword>
<dbReference type="Proteomes" id="UP000236724">
    <property type="component" value="Unassembled WGS sequence"/>
</dbReference>
<dbReference type="InterPro" id="IPR005495">
    <property type="entry name" value="LptG/LptF_permease"/>
</dbReference>
<comment type="function">
    <text evidence="1">Part of the ABC transporter complex LptBFG involved in the translocation of lipopolysaccharide (LPS) from the inner membrane to the outer membrane.</text>
</comment>
<evidence type="ECO:0000256" key="2">
    <source>
        <dbReference type="ARBA" id="ARBA00004429"/>
    </source>
</evidence>
<keyword evidence="5" id="KW-0813">Transport</keyword>
<dbReference type="Pfam" id="PF03739">
    <property type="entry name" value="LptF_LptG"/>
    <property type="match status" value="1"/>
</dbReference>
<feature type="transmembrane region" description="Helical" evidence="12">
    <location>
        <begin position="324"/>
        <end position="346"/>
    </location>
</feature>
<proteinExistence type="inferred from homology"/>
<organism evidence="13 14">
    <name type="scientific">Candidatus Venteria ishoeyi</name>
    <dbReference type="NCBI Taxonomy" id="1899563"/>
    <lineage>
        <taxon>Bacteria</taxon>
        <taxon>Pseudomonadati</taxon>
        <taxon>Pseudomonadota</taxon>
        <taxon>Gammaproteobacteria</taxon>
        <taxon>Thiotrichales</taxon>
        <taxon>Thiotrichaceae</taxon>
        <taxon>Venteria</taxon>
    </lineage>
</organism>
<evidence type="ECO:0000256" key="12">
    <source>
        <dbReference type="SAM" id="Phobius"/>
    </source>
</evidence>
<dbReference type="GO" id="GO:0055085">
    <property type="term" value="P:transmembrane transport"/>
    <property type="evidence" value="ECO:0007669"/>
    <property type="project" value="InterPro"/>
</dbReference>
<name>A0A1H6FFM6_9GAMM</name>
<accession>A0A1H6FFM6</accession>
<protein>
    <recommendedName>
        <fullName evidence="4">Lipopolysaccharide export system permease protein LptF</fullName>
    </recommendedName>
</protein>
<feature type="transmembrane region" description="Helical" evidence="12">
    <location>
        <begin position="269"/>
        <end position="288"/>
    </location>
</feature>
<evidence type="ECO:0000256" key="8">
    <source>
        <dbReference type="ARBA" id="ARBA00022692"/>
    </source>
</evidence>
<dbReference type="RefSeq" id="WP_177428633.1">
    <property type="nucleotide sequence ID" value="NZ_FMSV02000549.1"/>
</dbReference>
<keyword evidence="7" id="KW-0997">Cell inner membrane</keyword>
<evidence type="ECO:0000313" key="14">
    <source>
        <dbReference type="Proteomes" id="UP000236724"/>
    </source>
</evidence>
<dbReference type="PANTHER" id="PTHR33529:SF7">
    <property type="entry name" value="LIPOPOLYSACCHARIDE EXPORT SYSTEM PERMEASE PROTEIN LPTF"/>
    <property type="match status" value="1"/>
</dbReference>
<dbReference type="EMBL" id="FMSV02000549">
    <property type="protein sequence ID" value="SEH08443.1"/>
    <property type="molecule type" value="Genomic_DNA"/>
</dbReference>
<dbReference type="PANTHER" id="PTHR33529">
    <property type="entry name" value="SLR0882 PROTEIN-RELATED"/>
    <property type="match status" value="1"/>
</dbReference>
<evidence type="ECO:0000256" key="10">
    <source>
        <dbReference type="ARBA" id="ARBA00023136"/>
    </source>
</evidence>
<reference evidence="13 14" key="1">
    <citation type="submission" date="2016-10" db="EMBL/GenBank/DDBJ databases">
        <authorList>
            <person name="de Groot N.N."/>
        </authorList>
    </citation>
    <scope>NUCLEOTIDE SEQUENCE [LARGE SCALE GENOMIC DNA]</scope>
    <source>
        <strain evidence="13">MBHS1</strain>
    </source>
</reference>
<keyword evidence="10 12" id="KW-0472">Membrane</keyword>
<comment type="similarity">
    <text evidence="3">Belongs to the LptF/LptG family.</text>
</comment>
<evidence type="ECO:0000256" key="3">
    <source>
        <dbReference type="ARBA" id="ARBA00007725"/>
    </source>
</evidence>
<feature type="transmembrane region" description="Helical" evidence="12">
    <location>
        <begin position="98"/>
        <end position="123"/>
    </location>
</feature>